<keyword evidence="6 8" id="KW-1133">Transmembrane helix</keyword>
<dbReference type="Gene3D" id="3.90.550.10">
    <property type="entry name" value="Spore Coat Polysaccharide Biosynthesis Protein SpsA, Chain A"/>
    <property type="match status" value="1"/>
</dbReference>
<evidence type="ECO:0000256" key="2">
    <source>
        <dbReference type="ARBA" id="ARBA00006739"/>
    </source>
</evidence>
<evidence type="ECO:0000256" key="7">
    <source>
        <dbReference type="ARBA" id="ARBA00023136"/>
    </source>
</evidence>
<dbReference type="InterPro" id="IPR029044">
    <property type="entry name" value="Nucleotide-diphossugar_trans"/>
</dbReference>
<evidence type="ECO:0000256" key="8">
    <source>
        <dbReference type="SAM" id="Phobius"/>
    </source>
</evidence>
<evidence type="ECO:0000256" key="1">
    <source>
        <dbReference type="ARBA" id="ARBA00004141"/>
    </source>
</evidence>
<organism evidence="11 12">
    <name type="scientific">Candidatus Roizmanbacteria bacterium CG11_big_fil_rev_8_21_14_0_20_35_14</name>
    <dbReference type="NCBI Taxonomy" id="1974855"/>
    <lineage>
        <taxon>Bacteria</taxon>
        <taxon>Candidatus Roizmaniibacteriota</taxon>
    </lineage>
</organism>
<comment type="caution">
    <text evidence="11">The sequence shown here is derived from an EMBL/GenBank/DDBJ whole genome shotgun (WGS) entry which is preliminary data.</text>
</comment>
<feature type="transmembrane region" description="Helical" evidence="8">
    <location>
        <begin position="342"/>
        <end position="361"/>
    </location>
</feature>
<feature type="domain" description="GtrA/DPMS transmembrane" evidence="10">
    <location>
        <begin position="244"/>
        <end position="366"/>
    </location>
</feature>
<dbReference type="GO" id="GO:0009247">
    <property type="term" value="P:glycolipid biosynthetic process"/>
    <property type="evidence" value="ECO:0007669"/>
    <property type="project" value="TreeGrafter"/>
</dbReference>
<feature type="transmembrane region" description="Helical" evidence="8">
    <location>
        <begin position="232"/>
        <end position="264"/>
    </location>
</feature>
<dbReference type="GO" id="GO:0000271">
    <property type="term" value="P:polysaccharide biosynthetic process"/>
    <property type="evidence" value="ECO:0007669"/>
    <property type="project" value="InterPro"/>
</dbReference>
<evidence type="ECO:0000313" key="12">
    <source>
        <dbReference type="Proteomes" id="UP000229570"/>
    </source>
</evidence>
<dbReference type="AlphaFoldDB" id="A0A2H0KNJ5"/>
<keyword evidence="7 8" id="KW-0472">Membrane</keyword>
<evidence type="ECO:0000256" key="4">
    <source>
        <dbReference type="ARBA" id="ARBA00022679"/>
    </source>
</evidence>
<protein>
    <recommendedName>
        <fullName evidence="13">Dolichyl-phosphate beta-D-mannosyltransferase</fullName>
    </recommendedName>
</protein>
<dbReference type="PANTHER" id="PTHR43398">
    <property type="entry name" value="DOLICHOL-PHOSPHATE MANNOSYLTRANSFERASE SUBUNIT 1"/>
    <property type="match status" value="1"/>
</dbReference>
<comment type="subcellular location">
    <subcellularLocation>
        <location evidence="1">Membrane</location>
        <topology evidence="1">Multi-pass membrane protein</topology>
    </subcellularLocation>
</comment>
<evidence type="ECO:0000256" key="6">
    <source>
        <dbReference type="ARBA" id="ARBA00022989"/>
    </source>
</evidence>
<keyword evidence="5 8" id="KW-0812">Transmembrane</keyword>
<dbReference type="Pfam" id="PF00535">
    <property type="entry name" value="Glycos_transf_2"/>
    <property type="match status" value="1"/>
</dbReference>
<gene>
    <name evidence="11" type="ORF">COV86_01000</name>
</gene>
<dbReference type="Proteomes" id="UP000229570">
    <property type="component" value="Unassembled WGS sequence"/>
</dbReference>
<dbReference type="EMBL" id="PCVL01000011">
    <property type="protein sequence ID" value="PIQ72830.1"/>
    <property type="molecule type" value="Genomic_DNA"/>
</dbReference>
<feature type="domain" description="Glycosyltransferase 2-like" evidence="9">
    <location>
        <begin position="6"/>
        <end position="149"/>
    </location>
</feature>
<reference evidence="11 12" key="1">
    <citation type="submission" date="2017-09" db="EMBL/GenBank/DDBJ databases">
        <title>Depth-based differentiation of microbial function through sediment-hosted aquifers and enrichment of novel symbionts in the deep terrestrial subsurface.</title>
        <authorList>
            <person name="Probst A.J."/>
            <person name="Ladd B."/>
            <person name="Jarett J.K."/>
            <person name="Geller-Mcgrath D.E."/>
            <person name="Sieber C.M."/>
            <person name="Emerson J.B."/>
            <person name="Anantharaman K."/>
            <person name="Thomas B.C."/>
            <person name="Malmstrom R."/>
            <person name="Stieglmeier M."/>
            <person name="Klingl A."/>
            <person name="Woyke T."/>
            <person name="Ryan C.M."/>
            <person name="Banfield J.F."/>
        </authorList>
    </citation>
    <scope>NUCLEOTIDE SEQUENCE [LARGE SCALE GENOMIC DNA]</scope>
    <source>
        <strain evidence="11">CG11_big_fil_rev_8_21_14_0_20_35_14</strain>
    </source>
</reference>
<evidence type="ECO:0000256" key="5">
    <source>
        <dbReference type="ARBA" id="ARBA00022692"/>
    </source>
</evidence>
<evidence type="ECO:0000259" key="9">
    <source>
        <dbReference type="Pfam" id="PF00535"/>
    </source>
</evidence>
<dbReference type="PANTHER" id="PTHR43398:SF1">
    <property type="entry name" value="DOLICHOL-PHOSPHATE MANNOSYLTRANSFERASE SUBUNIT 1"/>
    <property type="match status" value="1"/>
</dbReference>
<keyword evidence="4" id="KW-0808">Transferase</keyword>
<keyword evidence="3" id="KW-0328">Glycosyltransferase</keyword>
<name>A0A2H0KNJ5_9BACT</name>
<dbReference type="InterPro" id="IPR001173">
    <property type="entry name" value="Glyco_trans_2-like"/>
</dbReference>
<dbReference type="InterPro" id="IPR039528">
    <property type="entry name" value="DPM1-like"/>
</dbReference>
<dbReference type="Pfam" id="PF04138">
    <property type="entry name" value="GtrA_DPMS_TM"/>
    <property type="match status" value="1"/>
</dbReference>
<dbReference type="SUPFAM" id="SSF53448">
    <property type="entry name" value="Nucleotide-diphospho-sugar transferases"/>
    <property type="match status" value="1"/>
</dbReference>
<accession>A0A2H0KNJ5</accession>
<evidence type="ECO:0000256" key="3">
    <source>
        <dbReference type="ARBA" id="ARBA00022676"/>
    </source>
</evidence>
<dbReference type="InterPro" id="IPR007267">
    <property type="entry name" value="GtrA_DPMS_TM"/>
</dbReference>
<dbReference type="GO" id="GO:0004582">
    <property type="term" value="F:dolichyl-phosphate beta-D-mannosyltransferase activity"/>
    <property type="evidence" value="ECO:0007669"/>
    <property type="project" value="InterPro"/>
</dbReference>
<feature type="transmembrane region" description="Helical" evidence="8">
    <location>
        <begin position="270"/>
        <end position="293"/>
    </location>
</feature>
<proteinExistence type="inferred from homology"/>
<evidence type="ECO:0000313" key="11">
    <source>
        <dbReference type="EMBL" id="PIQ72830.1"/>
    </source>
</evidence>
<comment type="similarity">
    <text evidence="2">Belongs to the glycosyltransferase 2 family.</text>
</comment>
<sequence length="369" mass="42318">MKKAIIILPTFNEAGTIEKLIVNILAQNKKVPNWDIDVLINDSSSTDDTAKIVKTLQKKYSNKIYLLETKKEGLGKAYHQAFVYAIENIQPFVIIQMDADFSHNPNDIPLFLDKIAKGADIVIGARYIKGGSIPSNWRVHRKILSILANLTIRLGFMKLNIHEWTNGYRAIKIWLIKDALEHIKNYSGYVFQIAMLDYAIKKGAKIAEIPNNFIDRKYGKSKIFVSQYIFQIFLYLFTYSSFIKFVIVGLIGFGIDFGISYLGIQKLHQAVWLITLLSTETAIISNFFLNNFWSFSHKKIEGGVGNYLVSFLKFNFVSSGSIAIQTVGLQILVGIFGRKLWYLYKILIIAFVIIPYSYILYNKFIWKQK</sequence>
<evidence type="ECO:0000259" key="10">
    <source>
        <dbReference type="Pfam" id="PF04138"/>
    </source>
</evidence>
<dbReference type="GO" id="GO:0016020">
    <property type="term" value="C:membrane"/>
    <property type="evidence" value="ECO:0007669"/>
    <property type="project" value="UniProtKB-SubCell"/>
</dbReference>
<feature type="transmembrane region" description="Helical" evidence="8">
    <location>
        <begin position="314"/>
        <end position="336"/>
    </location>
</feature>
<evidence type="ECO:0008006" key="13">
    <source>
        <dbReference type="Google" id="ProtNLM"/>
    </source>
</evidence>